<gene>
    <name evidence="3" type="ORF">ACFFR3_40425</name>
</gene>
<name>A0ABV5P1G8_9ACTN</name>
<feature type="transmembrane region" description="Helical" evidence="1">
    <location>
        <begin position="60"/>
        <end position="80"/>
    </location>
</feature>
<organism evidence="3 4">
    <name type="scientific">Nonomuraea salmonea</name>
    <dbReference type="NCBI Taxonomy" id="46181"/>
    <lineage>
        <taxon>Bacteria</taxon>
        <taxon>Bacillati</taxon>
        <taxon>Actinomycetota</taxon>
        <taxon>Actinomycetes</taxon>
        <taxon>Streptosporangiales</taxon>
        <taxon>Streptosporangiaceae</taxon>
        <taxon>Nonomuraea</taxon>
    </lineage>
</organism>
<comment type="caution">
    <text evidence="3">The sequence shown here is derived from an EMBL/GenBank/DDBJ whole genome shotgun (WGS) entry which is preliminary data.</text>
</comment>
<feature type="domain" description="SPW repeat-containing integral membrane" evidence="2">
    <location>
        <begin position="57"/>
        <end position="154"/>
    </location>
</feature>
<keyword evidence="4" id="KW-1185">Reference proteome</keyword>
<evidence type="ECO:0000313" key="3">
    <source>
        <dbReference type="EMBL" id="MFB9475794.1"/>
    </source>
</evidence>
<evidence type="ECO:0000259" key="2">
    <source>
        <dbReference type="Pfam" id="PF03779"/>
    </source>
</evidence>
<proteinExistence type="predicted"/>
<keyword evidence="1" id="KW-1133">Transmembrane helix</keyword>
<dbReference type="InterPro" id="IPR005530">
    <property type="entry name" value="SPW"/>
</dbReference>
<feature type="transmembrane region" description="Helical" evidence="1">
    <location>
        <begin position="141"/>
        <end position="159"/>
    </location>
</feature>
<keyword evidence="1" id="KW-0472">Membrane</keyword>
<evidence type="ECO:0000313" key="4">
    <source>
        <dbReference type="Proteomes" id="UP001589568"/>
    </source>
</evidence>
<sequence>MTGLNPGSGERRREGLPPLATGEVMSLMTREMERHPDIISMREKYDVAAAKPAVQLADGLTLVAGLFLALSPWIIGFTGITSLTMNNLITGLAVAVLALGFSSAYGRTHGIAWVAPLIGLWTILAPWLIRGEADTPTTITTNVIVGAIILICGLVALGMSMTRRR</sequence>
<dbReference type="Pfam" id="PF03779">
    <property type="entry name" value="SPW"/>
    <property type="match status" value="1"/>
</dbReference>
<protein>
    <submittedName>
        <fullName evidence="3">SPW repeat protein</fullName>
    </submittedName>
</protein>
<dbReference type="Proteomes" id="UP001589568">
    <property type="component" value="Unassembled WGS sequence"/>
</dbReference>
<dbReference type="RefSeq" id="WP_379484847.1">
    <property type="nucleotide sequence ID" value="NZ_JBHMCF010000046.1"/>
</dbReference>
<keyword evidence="1" id="KW-0812">Transmembrane</keyword>
<accession>A0ABV5P1G8</accession>
<dbReference type="EMBL" id="JBHMCF010000046">
    <property type="protein sequence ID" value="MFB9475794.1"/>
    <property type="molecule type" value="Genomic_DNA"/>
</dbReference>
<feature type="transmembrane region" description="Helical" evidence="1">
    <location>
        <begin position="111"/>
        <end position="129"/>
    </location>
</feature>
<evidence type="ECO:0000256" key="1">
    <source>
        <dbReference type="SAM" id="Phobius"/>
    </source>
</evidence>
<reference evidence="3 4" key="1">
    <citation type="submission" date="2024-09" db="EMBL/GenBank/DDBJ databases">
        <authorList>
            <person name="Sun Q."/>
            <person name="Mori K."/>
        </authorList>
    </citation>
    <scope>NUCLEOTIDE SEQUENCE [LARGE SCALE GENOMIC DNA]</scope>
    <source>
        <strain evidence="3 4">JCM 3324</strain>
    </source>
</reference>
<feature type="transmembrane region" description="Helical" evidence="1">
    <location>
        <begin position="86"/>
        <end position="104"/>
    </location>
</feature>